<dbReference type="Gene3D" id="3.30.1050.10">
    <property type="entry name" value="SCP2 sterol-binding domain"/>
    <property type="match status" value="1"/>
</dbReference>
<dbReference type="Proteomes" id="UP000219072">
    <property type="component" value="Unassembled WGS sequence"/>
</dbReference>
<comment type="similarity">
    <text evidence="1 4">Belongs to the acetyltransferase Eis family.</text>
</comment>
<feature type="binding site" evidence="4">
    <location>
        <begin position="95"/>
        <end position="100"/>
    </location>
    <ligand>
        <name>acetyl-CoA</name>
        <dbReference type="ChEBI" id="CHEBI:57288"/>
    </ligand>
</feature>
<dbReference type="OrthoDB" id="8399956at2"/>
<dbReference type="Gene3D" id="3.40.630.30">
    <property type="match status" value="2"/>
</dbReference>
<protein>
    <submittedName>
        <fullName evidence="6">Predicted acetyltransferase</fullName>
    </submittedName>
</protein>
<dbReference type="GO" id="GO:0030649">
    <property type="term" value="P:aminoglycoside antibiotic catabolic process"/>
    <property type="evidence" value="ECO:0007669"/>
    <property type="project" value="TreeGrafter"/>
</dbReference>
<keyword evidence="7" id="KW-1185">Reference proteome</keyword>
<evidence type="ECO:0000256" key="1">
    <source>
        <dbReference type="ARBA" id="ARBA00009213"/>
    </source>
</evidence>
<accession>A0A286E1P2</accession>
<sequence>MAELELRDVAGDRDASGAWVRAVFTGFLDRGADVSQEEIDVRIGNQPMGRARGFFDKDRCVATFNSFDQRLTTVGGAELAANAVSAVTVTGTHRRRGLLSRLMERDLRDARERGDAVASLIAAEYRIYGRWGFGPATSFVNWRVLTRRAALDPRWSPADVDGELTMVEDAEAREALPELHRRFRARTPGAVDRGDFHWDRITGVVETSPPRTAGLNAVYRDASGVVRGLVCFTVEKKWEQGLADGIARVQFLYAEDDVAERALYRLLLSLDWVSVVDTGAARPDSTLPMMLGDRRAATVAEVADFLWLRPLDVPAMLTARSYPVEGELVLEVEDAMGLAGGRFLLTAGEGGATCAPTTRSADIGLDVATLSRLYLGEESAALLAAGGLLSEEKNGATTRADLLFHTGRRPWCPDIF</sequence>
<name>A0A286E1P2_9ACTN</name>
<dbReference type="InterPro" id="IPR041380">
    <property type="entry name" value="Acetyltransf_17"/>
</dbReference>
<dbReference type="InterPro" id="IPR036527">
    <property type="entry name" value="SCP2_sterol-bd_dom_sf"/>
</dbReference>
<dbReference type="PANTHER" id="PTHR37817">
    <property type="entry name" value="N-ACETYLTRANSFERASE EIS"/>
    <property type="match status" value="1"/>
</dbReference>
<feature type="binding site" evidence="4">
    <location>
        <begin position="87"/>
        <end position="89"/>
    </location>
    <ligand>
        <name>acetyl-CoA</name>
        <dbReference type="ChEBI" id="CHEBI:57288"/>
    </ligand>
</feature>
<keyword evidence="2 4" id="KW-0808">Transferase</keyword>
<dbReference type="HAMAP" id="MF_01812">
    <property type="entry name" value="Eis"/>
    <property type="match status" value="1"/>
</dbReference>
<dbReference type="InterPro" id="IPR000182">
    <property type="entry name" value="GNAT_dom"/>
</dbReference>
<dbReference type="InterPro" id="IPR025559">
    <property type="entry name" value="Eis_dom"/>
</dbReference>
<dbReference type="PROSITE" id="PS51186">
    <property type="entry name" value="GNAT"/>
    <property type="match status" value="1"/>
</dbReference>
<evidence type="ECO:0000256" key="3">
    <source>
        <dbReference type="ARBA" id="ARBA00023315"/>
    </source>
</evidence>
<evidence type="ECO:0000259" key="5">
    <source>
        <dbReference type="PROSITE" id="PS51186"/>
    </source>
</evidence>
<evidence type="ECO:0000256" key="4">
    <source>
        <dbReference type="HAMAP-Rule" id="MF_01812"/>
    </source>
</evidence>
<dbReference type="InterPro" id="IPR022902">
    <property type="entry name" value="NAcTrfase_Eis"/>
</dbReference>
<dbReference type="Pfam" id="PF17668">
    <property type="entry name" value="Acetyltransf_17"/>
    <property type="match status" value="1"/>
</dbReference>
<dbReference type="InterPro" id="IPR051554">
    <property type="entry name" value="Acetyltransferase_Eis"/>
</dbReference>
<dbReference type="Pfam" id="PF13527">
    <property type="entry name" value="Acetyltransf_9"/>
    <property type="match status" value="1"/>
</dbReference>
<comment type="subunit">
    <text evidence="4">Homohexamer; trimer of dimers.</text>
</comment>
<keyword evidence="3 4" id="KW-0012">Acyltransferase</keyword>
<evidence type="ECO:0000313" key="6">
    <source>
        <dbReference type="EMBL" id="SOD64828.1"/>
    </source>
</evidence>
<dbReference type="PANTHER" id="PTHR37817:SF1">
    <property type="entry name" value="N-ACETYLTRANSFERASE EIS"/>
    <property type="match status" value="1"/>
</dbReference>
<evidence type="ECO:0000256" key="2">
    <source>
        <dbReference type="ARBA" id="ARBA00022679"/>
    </source>
</evidence>
<reference evidence="6 7" key="1">
    <citation type="submission" date="2017-09" db="EMBL/GenBank/DDBJ databases">
        <authorList>
            <person name="Ehlers B."/>
            <person name="Leendertz F.H."/>
        </authorList>
    </citation>
    <scope>NUCLEOTIDE SEQUENCE [LARGE SCALE GENOMIC DNA]</scope>
    <source>
        <strain evidence="6 7">CGMCC 4.7095</strain>
    </source>
</reference>
<dbReference type="SUPFAM" id="SSF55729">
    <property type="entry name" value="Acyl-CoA N-acyltransferases (Nat)"/>
    <property type="match status" value="1"/>
</dbReference>
<evidence type="ECO:0000313" key="7">
    <source>
        <dbReference type="Proteomes" id="UP000219072"/>
    </source>
</evidence>
<feature type="domain" description="N-acetyltransferase" evidence="5">
    <location>
        <begin position="4"/>
        <end position="150"/>
    </location>
</feature>
<dbReference type="SUPFAM" id="SSF55718">
    <property type="entry name" value="SCP-like"/>
    <property type="match status" value="1"/>
</dbReference>
<dbReference type="AlphaFoldDB" id="A0A286E1P2"/>
<feature type="active site" description="Proton donor" evidence="4">
    <location>
        <position position="128"/>
    </location>
</feature>
<dbReference type="EMBL" id="OCNE01000019">
    <property type="protein sequence ID" value="SOD64828.1"/>
    <property type="molecule type" value="Genomic_DNA"/>
</dbReference>
<dbReference type="InterPro" id="IPR016181">
    <property type="entry name" value="Acyl_CoA_acyltransferase"/>
</dbReference>
<organism evidence="6 7">
    <name type="scientific">Streptomyces zhaozhouensis</name>
    <dbReference type="NCBI Taxonomy" id="1300267"/>
    <lineage>
        <taxon>Bacteria</taxon>
        <taxon>Bacillati</taxon>
        <taxon>Actinomycetota</taxon>
        <taxon>Actinomycetes</taxon>
        <taxon>Kitasatosporales</taxon>
        <taxon>Streptomycetaceae</taxon>
        <taxon>Streptomyces</taxon>
    </lineage>
</organism>
<dbReference type="Pfam" id="PF13530">
    <property type="entry name" value="SCP2_2"/>
    <property type="match status" value="1"/>
</dbReference>
<comment type="caution">
    <text evidence="4">Lacks conserved residue(s) required for the propagation of feature annotation.</text>
</comment>
<dbReference type="NCBIfam" id="NF002367">
    <property type="entry name" value="PRK01346.1-4"/>
    <property type="match status" value="1"/>
</dbReference>
<feature type="active site" description="Proton acceptor; via carboxylate" evidence="4">
    <location>
        <position position="416"/>
    </location>
</feature>
<proteinExistence type="inferred from homology"/>
<dbReference type="GO" id="GO:0034069">
    <property type="term" value="F:aminoglycoside N-acetyltransferase activity"/>
    <property type="evidence" value="ECO:0007669"/>
    <property type="project" value="TreeGrafter"/>
</dbReference>
<gene>
    <name evidence="6" type="ORF">SAMN06297387_119102</name>
</gene>
<dbReference type="RefSeq" id="WP_097233201.1">
    <property type="nucleotide sequence ID" value="NZ_OCNE01000019.1"/>
</dbReference>